<evidence type="ECO:0000313" key="3">
    <source>
        <dbReference type="Proteomes" id="UP000283442"/>
    </source>
</evidence>
<name>A0A414NWD1_9FIRM</name>
<dbReference type="EMBL" id="QRHE01000006">
    <property type="protein sequence ID" value="RHF51438.1"/>
    <property type="molecule type" value="Genomic_DNA"/>
</dbReference>
<sequence>MVCRDCGKELDETNMVVGTSRETGEKVYFCTECFEKRNGISIDTYERRKLIMKIVPFIALLATYILISNVYVDMIVYFFLSMIVVEGFAESLGNDLIKLIAIFIMPFAFNHFSLAYHIFLFGFLLQLMGFDERKVFDMSALRRKYGIVFTVIGFALMIAGAIMGAYNLLK</sequence>
<keyword evidence="1" id="KW-1133">Transmembrane helix</keyword>
<accession>A0A414NWD1</accession>
<proteinExistence type="predicted"/>
<feature type="transmembrane region" description="Helical" evidence="1">
    <location>
        <begin position="145"/>
        <end position="169"/>
    </location>
</feature>
<dbReference type="RefSeq" id="WP_118176068.1">
    <property type="nucleotide sequence ID" value="NZ_JAQEAO010000001.1"/>
</dbReference>
<gene>
    <name evidence="2" type="ORF">DW674_06640</name>
</gene>
<protein>
    <submittedName>
        <fullName evidence="2">Uncharacterized protein</fullName>
    </submittedName>
</protein>
<organism evidence="2 3">
    <name type="scientific">Mitsuokella multacida</name>
    <dbReference type="NCBI Taxonomy" id="52226"/>
    <lineage>
        <taxon>Bacteria</taxon>
        <taxon>Bacillati</taxon>
        <taxon>Bacillota</taxon>
        <taxon>Negativicutes</taxon>
        <taxon>Selenomonadales</taxon>
        <taxon>Selenomonadaceae</taxon>
        <taxon>Mitsuokella</taxon>
    </lineage>
</organism>
<feature type="transmembrane region" description="Helical" evidence="1">
    <location>
        <begin position="57"/>
        <end position="80"/>
    </location>
</feature>
<dbReference type="Proteomes" id="UP000283442">
    <property type="component" value="Unassembled WGS sequence"/>
</dbReference>
<reference evidence="2 3" key="1">
    <citation type="submission" date="2018-08" db="EMBL/GenBank/DDBJ databases">
        <title>A genome reference for cultivated species of the human gut microbiota.</title>
        <authorList>
            <person name="Zou Y."/>
            <person name="Xue W."/>
            <person name="Luo G."/>
        </authorList>
    </citation>
    <scope>NUCLEOTIDE SEQUENCE [LARGE SCALE GENOMIC DNA]</scope>
    <source>
        <strain evidence="2 3">AM25-21AC</strain>
    </source>
</reference>
<dbReference type="AlphaFoldDB" id="A0A414NWD1"/>
<keyword evidence="1" id="KW-0472">Membrane</keyword>
<feature type="transmembrane region" description="Helical" evidence="1">
    <location>
        <begin position="100"/>
        <end position="125"/>
    </location>
</feature>
<evidence type="ECO:0000313" key="2">
    <source>
        <dbReference type="EMBL" id="RHF51438.1"/>
    </source>
</evidence>
<comment type="caution">
    <text evidence="2">The sequence shown here is derived from an EMBL/GenBank/DDBJ whole genome shotgun (WGS) entry which is preliminary data.</text>
</comment>
<keyword evidence="1" id="KW-0812">Transmembrane</keyword>
<evidence type="ECO:0000256" key="1">
    <source>
        <dbReference type="SAM" id="Phobius"/>
    </source>
</evidence>